<evidence type="ECO:0000259" key="5">
    <source>
        <dbReference type="PROSITE" id="PS50902"/>
    </source>
</evidence>
<dbReference type="eggNOG" id="COG0369">
    <property type="taxonomic scope" value="Bacteria"/>
</dbReference>
<sequence>MVSRTRLNPSLFMSPRTLFRWLHRWLGLFAGLILAIVGGTGAIMSFQDDLLRWMNAGIMQVTVPEGATVLPLPDLLARIQAQKASPPIATLRVSTEPGESAWVGFRARGKPAGEFVNPYTGDLLGKARGEAFFHTVENVHRRLLAGNTGKAITGASALVFLAIMISGVIIRLRRAGLKYWFKPIGHGALAARTQSWHSVVGVWLLVPFLLVTSTGLFWSYDWSRNLWLAATSTPKGKPAPYKMAEVSHSAPDLQAIADRLATLSANRVQIFWPNKPDEAMRVLWQNSATPHQRAFNTLQLQPTTAEILADQPFVSLPFGTQIIRSMFALHSGEYFGLVGMWMMFLVSLSLPLFFISGLWLYLRRRVRPRSKLVKFSGITPDTAPVLVVYASQTGTAQTLAQMTAQRLEAAAQPVLFRSLDELTHAELSAASMALFIVSTYGDGEAPDQAQGVIKSLLGKQQALPTLSFAILALGDRQYRQFCGFGIELRQSLLAAQATEWFPMLMADQADPVVLDEWVSQLASVWGDETLTAAAPSPAWILSKRQHLNPAGMGFPTFEIELTATHTMRDEWQAGALIDIVPLQPTERVAQWLHAAGLEGSQRVLLDGVEQPLAEALRHHELPAISAGKPGHDIPTWINTLRRLGARSYSIASLPTDGVVRLLVRQVQTPAGELGIASGWLTAHAPLGEKLTAQLRQNPSFLPMVDPTVPCLFIANGTGMAGIRAQLEARIAVGAKRNWVILGERSPQDAYWLAQWHLWESEVFIERLDWVFSQLPTSGAIRYVQHRLGEAHDSLKEYLDENAVVYVCGSATGMAPAVESVLSNLLGTEVWQAFRRSGRYRRDVY</sequence>
<organism evidence="7 8">
    <name type="scientific">Halothiobacillus neapolitanus (strain ATCC 23641 / DSM 15147 / CIP 104769 / NCIMB 8539 / c2)</name>
    <name type="common">Thiobacillus neapolitanus</name>
    <dbReference type="NCBI Taxonomy" id="555778"/>
    <lineage>
        <taxon>Bacteria</taxon>
        <taxon>Pseudomonadati</taxon>
        <taxon>Pseudomonadota</taxon>
        <taxon>Gammaproteobacteria</taxon>
        <taxon>Chromatiales</taxon>
        <taxon>Halothiobacillaceae</taxon>
        <taxon>Halothiobacillus</taxon>
    </lineage>
</organism>
<evidence type="ECO:0000313" key="8">
    <source>
        <dbReference type="Proteomes" id="UP000009102"/>
    </source>
</evidence>
<dbReference type="HOGENOM" id="CLU_001570_17_4_6"/>
<dbReference type="PRINTS" id="PR00369">
    <property type="entry name" value="FLAVODOXIN"/>
</dbReference>
<evidence type="ECO:0000256" key="3">
    <source>
        <dbReference type="ARBA" id="ARBA00022982"/>
    </source>
</evidence>
<name>D0KYA9_HALNC</name>
<keyword evidence="3" id="KW-0813">Transport</keyword>
<keyword evidence="4" id="KW-0812">Transmembrane</keyword>
<dbReference type="PROSITE" id="PS51384">
    <property type="entry name" value="FAD_FR"/>
    <property type="match status" value="1"/>
</dbReference>
<protein>
    <submittedName>
        <fullName evidence="7">Flavodoxin/nitric oxide synthase</fullName>
    </submittedName>
</protein>
<dbReference type="KEGG" id="hna:Hneap_0578"/>
<gene>
    <name evidence="7" type="ordered locus">Hneap_0578</name>
</gene>
<reference evidence="7 8" key="1">
    <citation type="submission" date="2009-10" db="EMBL/GenBank/DDBJ databases">
        <title>Complete sequence of Halothiobacillus neapolitanus c2.</title>
        <authorList>
            <consortium name="US DOE Joint Genome Institute"/>
            <person name="Lucas S."/>
            <person name="Copeland A."/>
            <person name="Lapidus A."/>
            <person name="Glavina del Rio T."/>
            <person name="Tice H."/>
            <person name="Bruce D."/>
            <person name="Goodwin L."/>
            <person name="Pitluck S."/>
            <person name="Davenport K."/>
            <person name="Brettin T."/>
            <person name="Detter J.C."/>
            <person name="Han C."/>
            <person name="Tapia R."/>
            <person name="Larimer F."/>
            <person name="Land M."/>
            <person name="Hauser L."/>
            <person name="Kyrpides N."/>
            <person name="Mikhailova N."/>
            <person name="Kerfeld C."/>
            <person name="Cannon G."/>
            <person name="Heinhort S."/>
        </authorList>
    </citation>
    <scope>NUCLEOTIDE SEQUENCE [LARGE SCALE GENOMIC DNA]</scope>
    <source>
        <strain evidence="8">ATCC 23641 / c2</strain>
    </source>
</reference>
<dbReference type="InterPro" id="IPR008254">
    <property type="entry name" value="Flavodoxin/NO_synth"/>
</dbReference>
<evidence type="ECO:0000256" key="2">
    <source>
        <dbReference type="ARBA" id="ARBA00022643"/>
    </source>
</evidence>
<dbReference type="GO" id="GO:0010181">
    <property type="term" value="F:FMN binding"/>
    <property type="evidence" value="ECO:0007669"/>
    <property type="project" value="InterPro"/>
</dbReference>
<dbReference type="STRING" id="555778.Hneap_0578"/>
<dbReference type="AlphaFoldDB" id="D0KYA9"/>
<evidence type="ECO:0000256" key="4">
    <source>
        <dbReference type="SAM" id="Phobius"/>
    </source>
</evidence>
<dbReference type="PROSITE" id="PS50902">
    <property type="entry name" value="FLAVODOXIN_LIKE"/>
    <property type="match status" value="1"/>
</dbReference>
<dbReference type="Gene3D" id="3.40.50.360">
    <property type="match status" value="1"/>
</dbReference>
<keyword evidence="4" id="KW-1133">Transmembrane helix</keyword>
<feature type="transmembrane region" description="Helical" evidence="4">
    <location>
        <begin position="334"/>
        <end position="362"/>
    </location>
</feature>
<keyword evidence="8" id="KW-1185">Reference proteome</keyword>
<keyword evidence="3" id="KW-0249">Electron transport</keyword>
<dbReference type="Gene3D" id="3.40.50.80">
    <property type="entry name" value="Nucleotide-binding domain of ferredoxin-NADP reductase (FNR) module"/>
    <property type="match status" value="1"/>
</dbReference>
<dbReference type="SUPFAM" id="SSF52343">
    <property type="entry name" value="Ferredoxin reductase-like, C-terminal NADP-linked domain"/>
    <property type="match status" value="1"/>
</dbReference>
<dbReference type="InterPro" id="IPR001094">
    <property type="entry name" value="Flavdoxin-like"/>
</dbReference>
<keyword evidence="4" id="KW-0472">Membrane</keyword>
<proteinExistence type="predicted"/>
<dbReference type="InterPro" id="IPR029039">
    <property type="entry name" value="Flavoprotein-like_sf"/>
</dbReference>
<keyword evidence="2" id="KW-0288">FMN</keyword>
<evidence type="ECO:0000313" key="7">
    <source>
        <dbReference type="EMBL" id="ACX95432.1"/>
    </source>
</evidence>
<dbReference type="InterPro" id="IPR039261">
    <property type="entry name" value="FNR_nucleotide-bd"/>
</dbReference>
<dbReference type="GO" id="GO:0016491">
    <property type="term" value="F:oxidoreductase activity"/>
    <property type="evidence" value="ECO:0007669"/>
    <property type="project" value="InterPro"/>
</dbReference>
<dbReference type="PANTHER" id="PTHR34219">
    <property type="entry name" value="IRON-REGULATED INNER MEMBRANE PROTEIN-RELATED"/>
    <property type="match status" value="1"/>
</dbReference>
<dbReference type="Proteomes" id="UP000009102">
    <property type="component" value="Chromosome"/>
</dbReference>
<keyword evidence="1" id="KW-0285">Flavoprotein</keyword>
<dbReference type="InterPro" id="IPR001433">
    <property type="entry name" value="OxRdtase_FAD/NAD-bd"/>
</dbReference>
<dbReference type="Pfam" id="PF00258">
    <property type="entry name" value="Flavodoxin_1"/>
    <property type="match status" value="1"/>
</dbReference>
<dbReference type="Pfam" id="PF00175">
    <property type="entry name" value="NAD_binding_1"/>
    <property type="match status" value="1"/>
</dbReference>
<evidence type="ECO:0000256" key="1">
    <source>
        <dbReference type="ARBA" id="ARBA00022630"/>
    </source>
</evidence>
<feature type="domain" description="FAD-binding FR-type" evidence="6">
    <location>
        <begin position="533"/>
        <end position="703"/>
    </location>
</feature>
<feature type="transmembrane region" description="Helical" evidence="4">
    <location>
        <begin position="21"/>
        <end position="44"/>
    </location>
</feature>
<dbReference type="PANTHER" id="PTHR34219:SF3">
    <property type="entry name" value="BLL7967 PROTEIN"/>
    <property type="match status" value="1"/>
</dbReference>
<dbReference type="InterPro" id="IPR005625">
    <property type="entry name" value="PepSY-ass_TM"/>
</dbReference>
<dbReference type="SUPFAM" id="SSF52218">
    <property type="entry name" value="Flavoproteins"/>
    <property type="match status" value="1"/>
</dbReference>
<feature type="transmembrane region" description="Helical" evidence="4">
    <location>
        <begin position="151"/>
        <end position="172"/>
    </location>
</feature>
<evidence type="ECO:0000259" key="6">
    <source>
        <dbReference type="PROSITE" id="PS51384"/>
    </source>
</evidence>
<dbReference type="eggNOG" id="COG3182">
    <property type="taxonomic scope" value="Bacteria"/>
</dbReference>
<accession>D0KYA9</accession>
<feature type="transmembrane region" description="Helical" evidence="4">
    <location>
        <begin position="199"/>
        <end position="220"/>
    </location>
</feature>
<dbReference type="EMBL" id="CP001801">
    <property type="protein sequence ID" value="ACX95432.1"/>
    <property type="molecule type" value="Genomic_DNA"/>
</dbReference>
<dbReference type="Pfam" id="PF03929">
    <property type="entry name" value="PepSY_TM"/>
    <property type="match status" value="1"/>
</dbReference>
<dbReference type="InterPro" id="IPR017938">
    <property type="entry name" value="Riboflavin_synthase-like_b-brl"/>
</dbReference>
<feature type="domain" description="Flavodoxin-like" evidence="5">
    <location>
        <begin position="385"/>
        <end position="522"/>
    </location>
</feature>
<dbReference type="InterPro" id="IPR017927">
    <property type="entry name" value="FAD-bd_FR_type"/>
</dbReference>
<dbReference type="SUPFAM" id="SSF63380">
    <property type="entry name" value="Riboflavin synthase domain-like"/>
    <property type="match status" value="1"/>
</dbReference>